<keyword evidence="1" id="KW-0732">Signal</keyword>
<dbReference type="PANTHER" id="PTHR37482:SF1">
    <property type="entry name" value="OUTER MEMBRANE PROTEIN ASSEMBLY FACTOR BAME"/>
    <property type="match status" value="1"/>
</dbReference>
<dbReference type="GO" id="GO:0030674">
    <property type="term" value="F:protein-macromolecule adaptor activity"/>
    <property type="evidence" value="ECO:0007669"/>
    <property type="project" value="TreeGrafter"/>
</dbReference>
<reference evidence="5 6" key="2">
    <citation type="submission" date="2019-02" db="EMBL/GenBank/DDBJ databases">
        <title>'Lichenibacterium ramalinii' gen. nov. sp. nov., 'Lichenibacterium minor' gen. nov. sp. nov.</title>
        <authorList>
            <person name="Pankratov T."/>
        </authorList>
    </citation>
    <scope>NUCLEOTIDE SEQUENCE [LARGE SCALE GENOMIC DNA]</scope>
    <source>
        <strain evidence="5 6">RmlP001</strain>
    </source>
</reference>
<evidence type="ECO:0000313" key="6">
    <source>
        <dbReference type="Proteomes" id="UP000289411"/>
    </source>
</evidence>
<accession>A0A4Q2RER2</accession>
<dbReference type="PANTHER" id="PTHR37482">
    <property type="entry name" value="OUTER MEMBRANE PROTEIN ASSEMBLY FACTOR BAME"/>
    <property type="match status" value="1"/>
</dbReference>
<dbReference type="InterPro" id="IPR007450">
    <property type="entry name" value="BamE_dom"/>
</dbReference>
<sequence length="154" mass="16537">MPGLDNGTSRARRVAGLAAAGLLALSLGGCLGYDGEVTRGYVVDQRSLDQVKPGSSAEQVLVVLGTPSTTSTVGGTAWYYISQTVDRTFAFSAPAIVDQRVLAVYFSRDKKVERVANYGLQDGKVFDFISRTTPTGGAEQGFVRNLFRSLMRFT</sequence>
<comment type="caution">
    <text evidence="5">The sequence shown here is derived from an EMBL/GenBank/DDBJ whole genome shotgun (WGS) entry which is preliminary data.</text>
</comment>
<keyword evidence="6" id="KW-1185">Reference proteome</keyword>
<dbReference type="GO" id="GO:0051205">
    <property type="term" value="P:protein insertion into membrane"/>
    <property type="evidence" value="ECO:0007669"/>
    <property type="project" value="TreeGrafter"/>
</dbReference>
<dbReference type="OrthoDB" id="9808313at2"/>
<evidence type="ECO:0000313" key="5">
    <source>
        <dbReference type="EMBL" id="RYB05651.1"/>
    </source>
</evidence>
<dbReference type="GO" id="GO:1990063">
    <property type="term" value="C:Bam protein complex"/>
    <property type="evidence" value="ECO:0007669"/>
    <property type="project" value="TreeGrafter"/>
</dbReference>
<keyword evidence="3" id="KW-0998">Cell outer membrane</keyword>
<evidence type="ECO:0000256" key="1">
    <source>
        <dbReference type="ARBA" id="ARBA00022729"/>
    </source>
</evidence>
<evidence type="ECO:0000259" key="4">
    <source>
        <dbReference type="Pfam" id="PF04355"/>
    </source>
</evidence>
<name>A0A4Q2RER2_9HYPH</name>
<gene>
    <name evidence="5" type="ORF">D3272_08620</name>
</gene>
<protein>
    <submittedName>
        <fullName evidence="5">Outer membrane protein assembly factor BamE</fullName>
    </submittedName>
</protein>
<dbReference type="Gene3D" id="3.30.1450.10">
    <property type="match status" value="1"/>
</dbReference>
<organism evidence="5 6">
    <name type="scientific">Lichenibacterium ramalinae</name>
    <dbReference type="NCBI Taxonomy" id="2316527"/>
    <lineage>
        <taxon>Bacteria</taxon>
        <taxon>Pseudomonadati</taxon>
        <taxon>Pseudomonadota</taxon>
        <taxon>Alphaproteobacteria</taxon>
        <taxon>Hyphomicrobiales</taxon>
        <taxon>Lichenihabitantaceae</taxon>
        <taxon>Lichenibacterium</taxon>
    </lineage>
</organism>
<evidence type="ECO:0000256" key="2">
    <source>
        <dbReference type="ARBA" id="ARBA00023136"/>
    </source>
</evidence>
<reference evidence="5 6" key="1">
    <citation type="submission" date="2018-09" db="EMBL/GenBank/DDBJ databases">
        <authorList>
            <person name="Grouzdev D.S."/>
            <person name="Krutkina M.S."/>
        </authorList>
    </citation>
    <scope>NUCLEOTIDE SEQUENCE [LARGE SCALE GENOMIC DNA]</scope>
    <source>
        <strain evidence="5 6">RmlP001</strain>
    </source>
</reference>
<dbReference type="RefSeq" id="WP_129218755.1">
    <property type="nucleotide sequence ID" value="NZ_QYBC01000006.1"/>
</dbReference>
<dbReference type="InterPro" id="IPR026592">
    <property type="entry name" value="BamE"/>
</dbReference>
<dbReference type="Proteomes" id="UP000289411">
    <property type="component" value="Unassembled WGS sequence"/>
</dbReference>
<feature type="domain" description="Outer membrane protein assembly factor BamE" evidence="4">
    <location>
        <begin position="40"/>
        <end position="114"/>
    </location>
</feature>
<keyword evidence="2" id="KW-0472">Membrane</keyword>
<dbReference type="Pfam" id="PF04355">
    <property type="entry name" value="BamE"/>
    <property type="match status" value="1"/>
</dbReference>
<dbReference type="EMBL" id="QYBC01000006">
    <property type="protein sequence ID" value="RYB05651.1"/>
    <property type="molecule type" value="Genomic_DNA"/>
</dbReference>
<dbReference type="GO" id="GO:0043165">
    <property type="term" value="P:Gram-negative-bacterium-type cell outer membrane assembly"/>
    <property type="evidence" value="ECO:0007669"/>
    <property type="project" value="TreeGrafter"/>
</dbReference>
<dbReference type="InterPro" id="IPR037873">
    <property type="entry name" value="BamE-like"/>
</dbReference>
<proteinExistence type="predicted"/>
<dbReference type="AlphaFoldDB" id="A0A4Q2RER2"/>
<evidence type="ECO:0000256" key="3">
    <source>
        <dbReference type="ARBA" id="ARBA00023237"/>
    </source>
</evidence>